<dbReference type="Proteomes" id="UP001244341">
    <property type="component" value="Chromosome 1b"/>
</dbReference>
<proteinExistence type="predicted"/>
<sequence length="223" mass="24504">MGKKRKFELDLDVERNMYSSFVTAANAVSQLYTQGVQQQRRAAAAASRATLEKVLNFVLRENAGGEHISKAALVQFLQHEYENADGQDAPPPQPQMHFMPFGPAAAAAAAAGSDDSQDVQQPKQPGRQLSGGMAASPGLRAPGRMMSMEEQQQQHQQQQQQQQHPHMPQQQQQQMLHLQQQEAQAADAMQVQHHGMMHMAASPFTGAQAVHGMQFMQPGNGMQ</sequence>
<evidence type="ECO:0000313" key="2">
    <source>
        <dbReference type="EMBL" id="WIA08917.1"/>
    </source>
</evidence>
<feature type="region of interest" description="Disordered" evidence="1">
    <location>
        <begin position="105"/>
        <end position="190"/>
    </location>
</feature>
<gene>
    <name evidence="2" type="ORF">OEZ85_008335</name>
</gene>
<dbReference type="EMBL" id="CP126208">
    <property type="protein sequence ID" value="WIA08917.1"/>
    <property type="molecule type" value="Genomic_DNA"/>
</dbReference>
<accession>A0ABY8TIJ6</accession>
<feature type="compositionally biased region" description="Low complexity" evidence="1">
    <location>
        <begin position="151"/>
        <end position="181"/>
    </location>
</feature>
<protein>
    <submittedName>
        <fullName evidence="2">Uncharacterized protein</fullName>
    </submittedName>
</protein>
<evidence type="ECO:0000256" key="1">
    <source>
        <dbReference type="SAM" id="MobiDB-lite"/>
    </source>
</evidence>
<reference evidence="2 3" key="1">
    <citation type="submission" date="2023-05" db="EMBL/GenBank/DDBJ databases">
        <title>A 100% complete, gapless, phased diploid assembly of the Scenedesmus obliquus UTEX 3031 genome.</title>
        <authorList>
            <person name="Biondi T.C."/>
            <person name="Hanschen E.R."/>
            <person name="Kwon T."/>
            <person name="Eng W."/>
            <person name="Kruse C.P.S."/>
            <person name="Koehler S.I."/>
            <person name="Kunde Y."/>
            <person name="Gleasner C.D."/>
            <person name="You Mak K.T."/>
            <person name="Polle J."/>
            <person name="Hovde B.T."/>
            <person name="Starkenburg S.R."/>
        </authorList>
    </citation>
    <scope>NUCLEOTIDE SEQUENCE [LARGE SCALE GENOMIC DNA]</scope>
    <source>
        <strain evidence="2 3">DOE0152z</strain>
    </source>
</reference>
<keyword evidence="3" id="KW-1185">Reference proteome</keyword>
<dbReference type="PANTHER" id="PTHR33675:SF1">
    <property type="entry name" value="HOLOCARBOXYLASE SYNTHETASE"/>
    <property type="match status" value="1"/>
</dbReference>
<name>A0ABY8TIJ6_TETOB</name>
<evidence type="ECO:0000313" key="3">
    <source>
        <dbReference type="Proteomes" id="UP001244341"/>
    </source>
</evidence>
<organism evidence="2 3">
    <name type="scientific">Tetradesmus obliquus</name>
    <name type="common">Green alga</name>
    <name type="synonym">Acutodesmus obliquus</name>
    <dbReference type="NCBI Taxonomy" id="3088"/>
    <lineage>
        <taxon>Eukaryota</taxon>
        <taxon>Viridiplantae</taxon>
        <taxon>Chlorophyta</taxon>
        <taxon>core chlorophytes</taxon>
        <taxon>Chlorophyceae</taxon>
        <taxon>CS clade</taxon>
        <taxon>Sphaeropleales</taxon>
        <taxon>Scenedesmaceae</taxon>
        <taxon>Tetradesmus</taxon>
    </lineage>
</organism>
<dbReference type="PANTHER" id="PTHR33675">
    <property type="entry name" value="NUCLEAR RECEPTOR FAMILY 2 GROUP C PROTEIN"/>
    <property type="match status" value="1"/>
</dbReference>